<comment type="similarity">
    <text evidence="1">Belongs to the PPR family. P subfamily.</text>
</comment>
<feature type="repeat" description="PPR" evidence="3">
    <location>
        <begin position="324"/>
        <end position="358"/>
    </location>
</feature>
<keyword evidence="2" id="KW-0677">Repeat</keyword>
<proteinExistence type="inferred from homology"/>
<evidence type="ECO:0000256" key="3">
    <source>
        <dbReference type="PROSITE-ProRule" id="PRU00708"/>
    </source>
</evidence>
<organism evidence="4 5">
    <name type="scientific">Ilex paraguariensis</name>
    <name type="common">yerba mate</name>
    <dbReference type="NCBI Taxonomy" id="185542"/>
    <lineage>
        <taxon>Eukaryota</taxon>
        <taxon>Viridiplantae</taxon>
        <taxon>Streptophyta</taxon>
        <taxon>Embryophyta</taxon>
        <taxon>Tracheophyta</taxon>
        <taxon>Spermatophyta</taxon>
        <taxon>Magnoliopsida</taxon>
        <taxon>eudicotyledons</taxon>
        <taxon>Gunneridae</taxon>
        <taxon>Pentapetalae</taxon>
        <taxon>asterids</taxon>
        <taxon>campanulids</taxon>
        <taxon>Aquifoliales</taxon>
        <taxon>Aquifoliaceae</taxon>
        <taxon>Ilex</taxon>
    </lineage>
</organism>
<dbReference type="InterPro" id="IPR011990">
    <property type="entry name" value="TPR-like_helical_dom_sf"/>
</dbReference>
<dbReference type="AlphaFoldDB" id="A0ABC8S367"/>
<dbReference type="PANTHER" id="PTHR47936">
    <property type="entry name" value="PPR_LONG DOMAIN-CONTAINING PROTEIN"/>
    <property type="match status" value="1"/>
</dbReference>
<name>A0ABC8S367_9AQUA</name>
<dbReference type="EMBL" id="CAUOFW020002003">
    <property type="protein sequence ID" value="CAK9150225.1"/>
    <property type="molecule type" value="Genomic_DNA"/>
</dbReference>
<dbReference type="InterPro" id="IPR002885">
    <property type="entry name" value="PPR_rpt"/>
</dbReference>
<dbReference type="PROSITE" id="PS51375">
    <property type="entry name" value="PPR"/>
    <property type="match status" value="4"/>
</dbReference>
<feature type="repeat" description="PPR" evidence="3">
    <location>
        <begin position="289"/>
        <end position="323"/>
    </location>
</feature>
<dbReference type="Pfam" id="PF13041">
    <property type="entry name" value="PPR_2"/>
    <property type="match status" value="1"/>
</dbReference>
<feature type="repeat" description="PPR" evidence="3">
    <location>
        <begin position="429"/>
        <end position="463"/>
    </location>
</feature>
<keyword evidence="5" id="KW-1185">Reference proteome</keyword>
<evidence type="ECO:0000256" key="1">
    <source>
        <dbReference type="ARBA" id="ARBA00007626"/>
    </source>
</evidence>
<dbReference type="Gene3D" id="1.25.40.10">
    <property type="entry name" value="Tetratricopeptide repeat domain"/>
    <property type="match status" value="2"/>
</dbReference>
<comment type="caution">
    <text evidence="4">The sequence shown here is derived from an EMBL/GenBank/DDBJ whole genome shotgun (WGS) entry which is preliminary data.</text>
</comment>
<sequence>MTISNVPNNTLIRNPLSNNFSTVSSSQFSVKPPFNQSLDSFSMHNKYSPSYRYPVSSAGFFRPHCADLFRWFSVLSLNGCTPKTILETVVSDKNRGSKKKGVACFDKSEFREKAFDGSEWDGNPKRVSEIIEVIRSGGNEMEFKLNLMGLSVSVKSVTEIFRVLSCQRISALHFFRWVRHMNPGLYSNSDACSLIIDNCGWLDDYETMISLLKEFKSKKICLNEKAFGFLPVLGSSKASTMESIRRLVDMLNGIGGSSRGSGICALIKMLCTVDALEMGKFVIQLTDRKVSYYNILIRENCRRGHFKEAHGLIKEMRKLDCGPNAKTYNYLLSYLCMNDRTTEACSVLEEMLESGSPPDALTFEIFIYFACRLGKLDVANQFFDRMVSRGLEPRLTSHAAFVKGCFHARQYEEAYKYVVGASVAYEQSTNMIYSLLAGLHQKHGNLLVAFEILSEMMSKGFKPNFPVYVRTMKRLHKTGKGHLAGDLKRSFSRFRLVSSTTTGLSQS</sequence>
<evidence type="ECO:0000313" key="4">
    <source>
        <dbReference type="EMBL" id="CAK9150225.1"/>
    </source>
</evidence>
<dbReference type="NCBIfam" id="TIGR00756">
    <property type="entry name" value="PPR"/>
    <property type="match status" value="4"/>
</dbReference>
<evidence type="ECO:0008006" key="6">
    <source>
        <dbReference type="Google" id="ProtNLM"/>
    </source>
</evidence>
<dbReference type="PANTHER" id="PTHR47936:SF3">
    <property type="entry name" value="PENTACOTRIPEPTIDE-REPEAT REGION OF PRORP DOMAIN-CONTAINING PROTEIN"/>
    <property type="match status" value="1"/>
</dbReference>
<reference evidence="4 5" key="1">
    <citation type="submission" date="2024-02" db="EMBL/GenBank/DDBJ databases">
        <authorList>
            <person name="Vignale AGUSTIN F."/>
            <person name="Sosa J E."/>
            <person name="Modenutti C."/>
        </authorList>
    </citation>
    <scope>NUCLEOTIDE SEQUENCE [LARGE SCALE GENOMIC DNA]</scope>
</reference>
<feature type="repeat" description="PPR" evidence="3">
    <location>
        <begin position="359"/>
        <end position="393"/>
    </location>
</feature>
<protein>
    <recommendedName>
        <fullName evidence="6">Pentatricopeptide repeat-containing protein</fullName>
    </recommendedName>
</protein>
<gene>
    <name evidence="4" type="ORF">ILEXP_LOCUS18362</name>
</gene>
<accession>A0ABC8S367</accession>
<evidence type="ECO:0000256" key="2">
    <source>
        <dbReference type="ARBA" id="ARBA00022737"/>
    </source>
</evidence>
<dbReference type="Pfam" id="PF01535">
    <property type="entry name" value="PPR"/>
    <property type="match status" value="2"/>
</dbReference>
<evidence type="ECO:0000313" key="5">
    <source>
        <dbReference type="Proteomes" id="UP001642360"/>
    </source>
</evidence>
<dbReference type="Proteomes" id="UP001642360">
    <property type="component" value="Unassembled WGS sequence"/>
</dbReference>